<keyword evidence="4" id="KW-1185">Reference proteome</keyword>
<feature type="non-terminal residue" evidence="3">
    <location>
        <position position="1"/>
    </location>
</feature>
<protein>
    <recommendedName>
        <fullName evidence="2">G-patch domain-containing protein</fullName>
    </recommendedName>
</protein>
<dbReference type="Proteomes" id="UP000824469">
    <property type="component" value="Unassembled WGS sequence"/>
</dbReference>
<evidence type="ECO:0000256" key="1">
    <source>
        <dbReference type="SAM" id="MobiDB-lite"/>
    </source>
</evidence>
<evidence type="ECO:0000313" key="4">
    <source>
        <dbReference type="Proteomes" id="UP000824469"/>
    </source>
</evidence>
<dbReference type="GO" id="GO:0003676">
    <property type="term" value="F:nucleic acid binding"/>
    <property type="evidence" value="ECO:0007669"/>
    <property type="project" value="InterPro"/>
</dbReference>
<dbReference type="PROSITE" id="PS50174">
    <property type="entry name" value="G_PATCH"/>
    <property type="match status" value="1"/>
</dbReference>
<sequence length="133" mass="15074">STSKVSPEDIPHASTSSSRASTSKVSPEVTFSHKGLGEYTLDNAFLVGKLPLSPCNYGHPNAPHLQEPPAYYLRKNLWRRYGYLEDEHIPISNNSWLYDDRMAECYESTDYTKGHKMMKNMNWKGRGLGPQGH</sequence>
<dbReference type="EMBL" id="JAHRHJ020000005">
    <property type="protein sequence ID" value="KAH9316796.1"/>
    <property type="molecule type" value="Genomic_DNA"/>
</dbReference>
<evidence type="ECO:0000259" key="2">
    <source>
        <dbReference type="PROSITE" id="PS50174"/>
    </source>
</evidence>
<reference evidence="3 4" key="1">
    <citation type="journal article" date="2021" name="Nat. Plants">
        <title>The Taxus genome provides insights into paclitaxel biosynthesis.</title>
        <authorList>
            <person name="Xiong X."/>
            <person name="Gou J."/>
            <person name="Liao Q."/>
            <person name="Li Y."/>
            <person name="Zhou Q."/>
            <person name="Bi G."/>
            <person name="Li C."/>
            <person name="Du R."/>
            <person name="Wang X."/>
            <person name="Sun T."/>
            <person name="Guo L."/>
            <person name="Liang H."/>
            <person name="Lu P."/>
            <person name="Wu Y."/>
            <person name="Zhang Z."/>
            <person name="Ro D.K."/>
            <person name="Shang Y."/>
            <person name="Huang S."/>
            <person name="Yan J."/>
        </authorList>
    </citation>
    <scope>NUCLEOTIDE SEQUENCE [LARGE SCALE GENOMIC DNA]</scope>
    <source>
        <strain evidence="3">Ta-2019</strain>
    </source>
</reference>
<feature type="region of interest" description="Disordered" evidence="1">
    <location>
        <begin position="1"/>
        <end position="27"/>
    </location>
</feature>
<dbReference type="AlphaFoldDB" id="A0AA38G539"/>
<gene>
    <name evidence="3" type="ORF">KI387_044534</name>
</gene>
<accession>A0AA38G539</accession>
<organism evidence="3 4">
    <name type="scientific">Taxus chinensis</name>
    <name type="common">Chinese yew</name>
    <name type="synonym">Taxus wallichiana var. chinensis</name>
    <dbReference type="NCBI Taxonomy" id="29808"/>
    <lineage>
        <taxon>Eukaryota</taxon>
        <taxon>Viridiplantae</taxon>
        <taxon>Streptophyta</taxon>
        <taxon>Embryophyta</taxon>
        <taxon>Tracheophyta</taxon>
        <taxon>Spermatophyta</taxon>
        <taxon>Pinopsida</taxon>
        <taxon>Pinidae</taxon>
        <taxon>Conifers II</taxon>
        <taxon>Cupressales</taxon>
        <taxon>Taxaceae</taxon>
        <taxon>Taxus</taxon>
    </lineage>
</organism>
<comment type="caution">
    <text evidence="3">The sequence shown here is derived from an EMBL/GenBank/DDBJ whole genome shotgun (WGS) entry which is preliminary data.</text>
</comment>
<proteinExistence type="predicted"/>
<feature type="domain" description="G-patch" evidence="2">
    <location>
        <begin position="110"/>
        <end position="133"/>
    </location>
</feature>
<feature type="non-terminal residue" evidence="3">
    <location>
        <position position="133"/>
    </location>
</feature>
<name>A0AA38G539_TAXCH</name>
<feature type="compositionally biased region" description="Basic and acidic residues" evidence="1">
    <location>
        <begin position="1"/>
        <end position="11"/>
    </location>
</feature>
<dbReference type="InterPro" id="IPR000467">
    <property type="entry name" value="G_patch_dom"/>
</dbReference>
<feature type="compositionally biased region" description="Low complexity" evidence="1">
    <location>
        <begin position="13"/>
        <end position="23"/>
    </location>
</feature>
<evidence type="ECO:0000313" key="3">
    <source>
        <dbReference type="EMBL" id="KAH9316796.1"/>
    </source>
</evidence>